<dbReference type="InterPro" id="IPR000182">
    <property type="entry name" value="GNAT_dom"/>
</dbReference>
<dbReference type="Pfam" id="PF00583">
    <property type="entry name" value="Acetyltransf_1"/>
    <property type="match status" value="1"/>
</dbReference>
<gene>
    <name evidence="2" type="ORF">BWGOE8_49950</name>
</gene>
<name>A0A1E8AZU6_BACMY</name>
<dbReference type="SUPFAM" id="SSF55729">
    <property type="entry name" value="Acyl-CoA N-acyltransferases (Nat)"/>
    <property type="match status" value="1"/>
</dbReference>
<sequence length="173" mass="20170">MLKVRKGTIDLLDELDVMYAECKEALLQNQIYQWDDSYPTREHISYHLEQAELYCLFQDQVLVGAVVLNEAQSPEYKLIDWSETDGRFLIVHSFVIHPLAQGKGYSKVLLSFWESEARQEGCKGIRLDCFTGNPVSLSLYEKNNYICRGAVYFKSKQPPHNWYNCYEKNLLQS</sequence>
<proteinExistence type="predicted"/>
<evidence type="ECO:0000313" key="2">
    <source>
        <dbReference type="EMBL" id="OFD71725.1"/>
    </source>
</evidence>
<dbReference type="GO" id="GO:0016747">
    <property type="term" value="F:acyltransferase activity, transferring groups other than amino-acyl groups"/>
    <property type="evidence" value="ECO:0007669"/>
    <property type="project" value="InterPro"/>
</dbReference>
<dbReference type="CDD" id="cd04301">
    <property type="entry name" value="NAT_SF"/>
    <property type="match status" value="1"/>
</dbReference>
<dbReference type="AlphaFoldDB" id="A0A1E8AZU6"/>
<evidence type="ECO:0000313" key="3">
    <source>
        <dbReference type="Proteomes" id="UP000175706"/>
    </source>
</evidence>
<dbReference type="EMBL" id="LXLT01000067">
    <property type="protein sequence ID" value="OFD71725.1"/>
    <property type="molecule type" value="Genomic_DNA"/>
</dbReference>
<reference evidence="2 3" key="1">
    <citation type="submission" date="2016-05" db="EMBL/GenBank/DDBJ databases">
        <title>Bacillus thuringiensis and Bacillus weihenstephanensis as novel biocontrol agents of wilt causing Verticillium species.</title>
        <authorList>
            <person name="Hollensteiner J."/>
            <person name="Wemheuer F."/>
            <person name="Harting R."/>
            <person name="Kolarzyk A."/>
            <person name="Diaz-Valerio S."/>
            <person name="Poehlein A."/>
            <person name="Brzuszkiewicz E."/>
            <person name="Nesemann K."/>
            <person name="Braus-Stromeyer S."/>
            <person name="Braus G."/>
            <person name="Daniel R."/>
            <person name="Liesegang H."/>
        </authorList>
    </citation>
    <scope>NUCLEOTIDE SEQUENCE [LARGE SCALE GENOMIC DNA]</scope>
    <source>
        <strain evidence="2 3">GOE8</strain>
    </source>
</reference>
<evidence type="ECO:0000259" key="1">
    <source>
        <dbReference type="PROSITE" id="PS51186"/>
    </source>
</evidence>
<dbReference type="InterPro" id="IPR016181">
    <property type="entry name" value="Acyl_CoA_acyltransferase"/>
</dbReference>
<accession>A0A1E8AZU6</accession>
<dbReference type="Proteomes" id="UP000175706">
    <property type="component" value="Unassembled WGS sequence"/>
</dbReference>
<dbReference type="Gene3D" id="3.40.630.30">
    <property type="match status" value="1"/>
</dbReference>
<organism evidence="2 3">
    <name type="scientific">Bacillus mycoides</name>
    <dbReference type="NCBI Taxonomy" id="1405"/>
    <lineage>
        <taxon>Bacteria</taxon>
        <taxon>Bacillati</taxon>
        <taxon>Bacillota</taxon>
        <taxon>Bacilli</taxon>
        <taxon>Bacillales</taxon>
        <taxon>Bacillaceae</taxon>
        <taxon>Bacillus</taxon>
        <taxon>Bacillus cereus group</taxon>
    </lineage>
</organism>
<protein>
    <submittedName>
        <fullName evidence="2">GCN5 family acetyltransferase</fullName>
    </submittedName>
</protein>
<dbReference type="PATRIC" id="fig|86662.25.peg.5122"/>
<feature type="domain" description="N-acetyltransferase" evidence="1">
    <location>
        <begin position="2"/>
        <end position="172"/>
    </location>
</feature>
<dbReference type="RefSeq" id="WP_070145349.1">
    <property type="nucleotide sequence ID" value="NZ_LXLT01000067.1"/>
</dbReference>
<dbReference type="PROSITE" id="PS51186">
    <property type="entry name" value="GNAT"/>
    <property type="match status" value="1"/>
</dbReference>
<comment type="caution">
    <text evidence="2">The sequence shown here is derived from an EMBL/GenBank/DDBJ whole genome shotgun (WGS) entry which is preliminary data.</text>
</comment>